<gene>
    <name evidence="1" type="ORF">METBIDRAFT_10347</name>
</gene>
<keyword evidence="2" id="KW-1185">Reference proteome</keyword>
<dbReference type="GO" id="GO:0016538">
    <property type="term" value="F:cyclin-dependent protein serine/threonine kinase regulator activity"/>
    <property type="evidence" value="ECO:0007669"/>
    <property type="project" value="TreeGrafter"/>
</dbReference>
<dbReference type="InterPro" id="IPR013922">
    <property type="entry name" value="Cyclin_PHO80-like"/>
</dbReference>
<dbReference type="GeneID" id="30026722"/>
<dbReference type="RefSeq" id="XP_018714668.1">
    <property type="nucleotide sequence ID" value="XM_018853746.1"/>
</dbReference>
<evidence type="ECO:0000313" key="2">
    <source>
        <dbReference type="Proteomes" id="UP000092555"/>
    </source>
</evidence>
<dbReference type="GO" id="GO:0019901">
    <property type="term" value="F:protein kinase binding"/>
    <property type="evidence" value="ECO:0007669"/>
    <property type="project" value="InterPro"/>
</dbReference>
<dbReference type="AlphaFoldDB" id="A0A1A0HJX6"/>
<dbReference type="PANTHER" id="PTHR15615:SF27">
    <property type="entry name" value="PHO85 CYCLIN CLG1"/>
    <property type="match status" value="1"/>
</dbReference>
<dbReference type="Proteomes" id="UP000092555">
    <property type="component" value="Unassembled WGS sequence"/>
</dbReference>
<dbReference type="Pfam" id="PF08613">
    <property type="entry name" value="Cyclin"/>
    <property type="match status" value="1"/>
</dbReference>
<dbReference type="GO" id="GO:0005634">
    <property type="term" value="C:nucleus"/>
    <property type="evidence" value="ECO:0007669"/>
    <property type="project" value="TreeGrafter"/>
</dbReference>
<organism evidence="1 2">
    <name type="scientific">Metschnikowia bicuspidata var. bicuspidata NRRL YB-4993</name>
    <dbReference type="NCBI Taxonomy" id="869754"/>
    <lineage>
        <taxon>Eukaryota</taxon>
        <taxon>Fungi</taxon>
        <taxon>Dikarya</taxon>
        <taxon>Ascomycota</taxon>
        <taxon>Saccharomycotina</taxon>
        <taxon>Pichiomycetes</taxon>
        <taxon>Metschnikowiaceae</taxon>
        <taxon>Metschnikowia</taxon>
    </lineage>
</organism>
<protein>
    <recommendedName>
        <fullName evidence="3">Cyclin N-terminal domain-containing protein</fullName>
    </recommendedName>
</protein>
<name>A0A1A0HJX6_9ASCO</name>
<evidence type="ECO:0000313" key="1">
    <source>
        <dbReference type="EMBL" id="OBA24187.1"/>
    </source>
</evidence>
<dbReference type="PANTHER" id="PTHR15615">
    <property type="match status" value="1"/>
</dbReference>
<proteinExistence type="predicted"/>
<dbReference type="CDD" id="cd20557">
    <property type="entry name" value="CYCLIN_ScPCL1-like"/>
    <property type="match status" value="1"/>
</dbReference>
<evidence type="ECO:0008006" key="3">
    <source>
        <dbReference type="Google" id="ProtNLM"/>
    </source>
</evidence>
<dbReference type="Gene3D" id="1.10.472.10">
    <property type="entry name" value="Cyclin-like"/>
    <property type="match status" value="1"/>
</dbReference>
<dbReference type="GO" id="GO:0000307">
    <property type="term" value="C:cyclin-dependent protein kinase holoenzyme complex"/>
    <property type="evidence" value="ECO:0007669"/>
    <property type="project" value="TreeGrafter"/>
</dbReference>
<dbReference type="EMBL" id="LXTC01000001">
    <property type="protein sequence ID" value="OBA24187.1"/>
    <property type="molecule type" value="Genomic_DNA"/>
</dbReference>
<dbReference type="STRING" id="869754.A0A1A0HJX6"/>
<comment type="caution">
    <text evidence="1">The sequence shown here is derived from an EMBL/GenBank/DDBJ whole genome shotgun (WGS) entry which is preliminary data.</text>
</comment>
<accession>A0A1A0HJX6</accession>
<sequence length="335" mass="36457">MYLSFYPIGTSGHRASALMGFVPYHNYGAPAYGNPANYAPAPMAPVAAQYAPAPAPAFDGQSRAPAHVGGISAVLDYDAARMAAFMCWCTFGMLGQARTPTPQLEASVVSILHATRLPKLTIVIALEYINQRYAACAHLSMPELDVFVKLVVALVLANKFNDDNTFTNKSWFGASGVKVAVLNALEREWLAAVNWNLNVVHFQSNIETLEECWVSWSHKQAHQPCYFAQPPSAPASDNYGSFSSVPSSPLYDSASVSSMYGYSLPVSASPAKFSQDWGVPGPQNFHYLRPGQYTSYAPQPSIWAYPPTTYPSMPPLMDSAYAGLSNPYYNCLATY</sequence>
<reference evidence="1 2" key="1">
    <citation type="submission" date="2016-05" db="EMBL/GenBank/DDBJ databases">
        <title>Comparative genomics of biotechnologically important yeasts.</title>
        <authorList>
            <consortium name="DOE Joint Genome Institute"/>
            <person name="Riley R."/>
            <person name="Haridas S."/>
            <person name="Wolfe K.H."/>
            <person name="Lopes M.R."/>
            <person name="Hittinger C.T."/>
            <person name="Goker M."/>
            <person name="Salamov A."/>
            <person name="Wisecaver J."/>
            <person name="Long T.M."/>
            <person name="Aerts A.L."/>
            <person name="Barry K."/>
            <person name="Choi C."/>
            <person name="Clum A."/>
            <person name="Coughlan A.Y."/>
            <person name="Deshpande S."/>
            <person name="Douglass A.P."/>
            <person name="Hanson S.J."/>
            <person name="Klenk H.-P."/>
            <person name="LaButti K."/>
            <person name="Lapidus A."/>
            <person name="Lindquist E."/>
            <person name="Lipzen A."/>
            <person name="Meier-kolthoff J.P."/>
            <person name="Ohm R.A."/>
            <person name="Otillar R.P."/>
            <person name="Pangilinan J."/>
            <person name="Peng Y."/>
            <person name="Rokas A."/>
            <person name="Rosa C.A."/>
            <person name="Scheuner C."/>
            <person name="Sibirny A.A."/>
            <person name="Slot J.C."/>
            <person name="Stielow J.B."/>
            <person name="Sun H."/>
            <person name="Kurtzman C.P."/>
            <person name="Blackwell M."/>
            <person name="Grigoriev I.V."/>
            <person name="Jeffries T.W."/>
        </authorList>
    </citation>
    <scope>NUCLEOTIDE SEQUENCE [LARGE SCALE GENOMIC DNA]</scope>
    <source>
        <strain evidence="1 2">NRRL YB-4993</strain>
    </source>
</reference>
<dbReference type="OrthoDB" id="244495at2759"/>